<keyword evidence="1" id="KW-0472">Membrane</keyword>
<reference evidence="2 3" key="1">
    <citation type="submission" date="2012-06" db="EMBL/GenBank/DDBJ databases">
        <title>The complete chromosome of genome of Turneriella parva DSM 21527.</title>
        <authorList>
            <consortium name="US DOE Joint Genome Institute (JGI-PGF)"/>
            <person name="Lucas S."/>
            <person name="Han J."/>
            <person name="Lapidus A."/>
            <person name="Bruce D."/>
            <person name="Goodwin L."/>
            <person name="Pitluck S."/>
            <person name="Peters L."/>
            <person name="Kyrpides N."/>
            <person name="Mavromatis K."/>
            <person name="Ivanova N."/>
            <person name="Mikhailova N."/>
            <person name="Chertkov O."/>
            <person name="Detter J.C."/>
            <person name="Tapia R."/>
            <person name="Han C."/>
            <person name="Land M."/>
            <person name="Hauser L."/>
            <person name="Markowitz V."/>
            <person name="Cheng J.-F."/>
            <person name="Hugenholtz P."/>
            <person name="Woyke T."/>
            <person name="Wu D."/>
            <person name="Gronow S."/>
            <person name="Wellnitz S."/>
            <person name="Brambilla E."/>
            <person name="Klenk H.-P."/>
            <person name="Eisen J.A."/>
        </authorList>
    </citation>
    <scope>NUCLEOTIDE SEQUENCE [LARGE SCALE GENOMIC DNA]</scope>
    <source>
        <strain evidence="3">ATCC BAA-1111 / DSM 21527 / NCTC 11395 / H</strain>
    </source>
</reference>
<dbReference type="STRING" id="869212.Turpa_3076"/>
<evidence type="ECO:0008006" key="4">
    <source>
        <dbReference type="Google" id="ProtNLM"/>
    </source>
</evidence>
<organism evidence="2 3">
    <name type="scientific">Turneriella parva (strain ATCC BAA-1111 / DSM 21527 / NCTC 11395 / H)</name>
    <name type="common">Leptospira parva</name>
    <dbReference type="NCBI Taxonomy" id="869212"/>
    <lineage>
        <taxon>Bacteria</taxon>
        <taxon>Pseudomonadati</taxon>
        <taxon>Spirochaetota</taxon>
        <taxon>Spirochaetia</taxon>
        <taxon>Leptospirales</taxon>
        <taxon>Leptospiraceae</taxon>
        <taxon>Turneriella</taxon>
    </lineage>
</organism>
<dbReference type="HOGENOM" id="CLU_1585756_0_0_12"/>
<name>I4B8V8_TURPD</name>
<evidence type="ECO:0000313" key="3">
    <source>
        <dbReference type="Proteomes" id="UP000006048"/>
    </source>
</evidence>
<dbReference type="RefSeq" id="WP_014804216.1">
    <property type="nucleotide sequence ID" value="NC_018020.1"/>
</dbReference>
<protein>
    <recommendedName>
        <fullName evidence="4">ABC3 transporter permease protein domain-containing protein</fullName>
    </recommendedName>
</protein>
<dbReference type="AlphaFoldDB" id="I4B8V8"/>
<feature type="transmembrane region" description="Helical" evidence="1">
    <location>
        <begin position="12"/>
        <end position="34"/>
    </location>
</feature>
<keyword evidence="1" id="KW-0812">Transmembrane</keyword>
<proteinExistence type="predicted"/>
<evidence type="ECO:0000313" key="2">
    <source>
        <dbReference type="EMBL" id="AFM13715.1"/>
    </source>
</evidence>
<evidence type="ECO:0000256" key="1">
    <source>
        <dbReference type="SAM" id="Phobius"/>
    </source>
</evidence>
<feature type="transmembrane region" description="Helical" evidence="1">
    <location>
        <begin position="46"/>
        <end position="69"/>
    </location>
</feature>
<dbReference type="KEGG" id="tpx:Turpa_3076"/>
<feature type="transmembrane region" description="Helical" evidence="1">
    <location>
        <begin position="90"/>
        <end position="110"/>
    </location>
</feature>
<keyword evidence="3" id="KW-1185">Reference proteome</keyword>
<gene>
    <name evidence="2" type="ordered locus">Turpa_3076</name>
</gene>
<sequence length="168" mass="18971">MIQFWRLGLKRAPVMWVLAGILYLIAYIETAVFIRYEKFLSTSNTLLLYAFGLLLLGFAFGVLMVQAILCRSLRYEIGNFEMLGFTRLKILSYYSMQNIFVALLALLPAVSTDLILSNFFSQKSMPIASFERVIAGQFALGILLVASFGIFAVIYSRQSPALLLKEKI</sequence>
<dbReference type="EMBL" id="CP002959">
    <property type="protein sequence ID" value="AFM13715.1"/>
    <property type="molecule type" value="Genomic_DNA"/>
</dbReference>
<feature type="transmembrane region" description="Helical" evidence="1">
    <location>
        <begin position="134"/>
        <end position="155"/>
    </location>
</feature>
<keyword evidence="1" id="KW-1133">Transmembrane helix</keyword>
<dbReference type="Proteomes" id="UP000006048">
    <property type="component" value="Chromosome"/>
</dbReference>
<accession>I4B8V8</accession>